<dbReference type="Proteomes" id="UP000581688">
    <property type="component" value="Unassembled WGS sequence"/>
</dbReference>
<evidence type="ECO:0000256" key="1">
    <source>
        <dbReference type="SAM" id="SignalP"/>
    </source>
</evidence>
<accession>A0A841Q5U7</accession>
<dbReference type="RefSeq" id="WP_174495962.1">
    <property type="nucleotide sequence ID" value="NZ_CADDWK010000005.1"/>
</dbReference>
<feature type="signal peptide" evidence="1">
    <location>
        <begin position="1"/>
        <end position="26"/>
    </location>
</feature>
<comment type="caution">
    <text evidence="2">The sequence shown here is derived from an EMBL/GenBank/DDBJ whole genome shotgun (WGS) entry which is preliminary data.</text>
</comment>
<keyword evidence="1" id="KW-0732">Signal</keyword>
<name>A0A841Q5U7_9BACI</name>
<evidence type="ECO:0000313" key="3">
    <source>
        <dbReference type="Proteomes" id="UP000581688"/>
    </source>
</evidence>
<proteinExistence type="predicted"/>
<dbReference type="EMBL" id="JACHGH010000005">
    <property type="protein sequence ID" value="MBB6453692.1"/>
    <property type="molecule type" value="Genomic_DNA"/>
</dbReference>
<protein>
    <submittedName>
        <fullName evidence="2">Iron uptake system EfeUOB component EfeO/EfeM</fullName>
    </submittedName>
</protein>
<dbReference type="AlphaFoldDB" id="A0A841Q5U7"/>
<organism evidence="2 3">
    <name type="scientific">Salirhabdus euzebyi</name>
    <dbReference type="NCBI Taxonomy" id="394506"/>
    <lineage>
        <taxon>Bacteria</taxon>
        <taxon>Bacillati</taxon>
        <taxon>Bacillota</taxon>
        <taxon>Bacilli</taxon>
        <taxon>Bacillales</taxon>
        <taxon>Bacillaceae</taxon>
        <taxon>Salirhabdus</taxon>
    </lineage>
</organism>
<keyword evidence="3" id="KW-1185">Reference proteome</keyword>
<gene>
    <name evidence="2" type="ORF">HNQ94_002141</name>
</gene>
<feature type="chain" id="PRO_5032909498" evidence="1">
    <location>
        <begin position="27"/>
        <end position="129"/>
    </location>
</feature>
<sequence>MKKLLLTIGTLLTVSVLLLGFNTVQNEGGTDLVKGIDKVLETNEKLKKAADKSPENTAKINKLGKELGENWDVIEKQVEEKYPKDYINIEKSLYPLIAYAKKDKPDVKKIVILADEVNEKLVNFKERVK</sequence>
<reference evidence="2 3" key="1">
    <citation type="submission" date="2020-08" db="EMBL/GenBank/DDBJ databases">
        <title>Genomic Encyclopedia of Type Strains, Phase IV (KMG-IV): sequencing the most valuable type-strain genomes for metagenomic binning, comparative biology and taxonomic classification.</title>
        <authorList>
            <person name="Goeker M."/>
        </authorList>
    </citation>
    <scope>NUCLEOTIDE SEQUENCE [LARGE SCALE GENOMIC DNA]</scope>
    <source>
        <strain evidence="2 3">DSM 19612</strain>
    </source>
</reference>
<evidence type="ECO:0000313" key="2">
    <source>
        <dbReference type="EMBL" id="MBB6453692.1"/>
    </source>
</evidence>